<dbReference type="EMBL" id="JAXCLW010000001">
    <property type="protein sequence ID" value="MDY0881418.1"/>
    <property type="molecule type" value="Genomic_DNA"/>
</dbReference>
<dbReference type="InterPro" id="IPR005950">
    <property type="entry name" value="ModA"/>
</dbReference>
<dbReference type="Proteomes" id="UP001279642">
    <property type="component" value="Unassembled WGS sequence"/>
</dbReference>
<comment type="caution">
    <text evidence="4">The sequence shown here is derived from an EMBL/GenBank/DDBJ whole genome shotgun (WGS) entry which is preliminary data.</text>
</comment>
<dbReference type="SUPFAM" id="SSF53850">
    <property type="entry name" value="Periplasmic binding protein-like II"/>
    <property type="match status" value="1"/>
</dbReference>
<reference evidence="4 5" key="1">
    <citation type="journal article" date="2016" name="Antonie Van Leeuwenhoek">
        <title>Dongia soli sp. nov., isolated from soil from Dokdo, Korea.</title>
        <authorList>
            <person name="Kim D.U."/>
            <person name="Lee H."/>
            <person name="Kim H."/>
            <person name="Kim S.G."/>
            <person name="Ka J.O."/>
        </authorList>
    </citation>
    <scope>NUCLEOTIDE SEQUENCE [LARGE SCALE GENOMIC DNA]</scope>
    <source>
        <strain evidence="4 5">D78</strain>
    </source>
</reference>
<dbReference type="NCBIfam" id="TIGR01256">
    <property type="entry name" value="modA"/>
    <property type="match status" value="1"/>
</dbReference>
<evidence type="ECO:0000313" key="5">
    <source>
        <dbReference type="Proteomes" id="UP001279642"/>
    </source>
</evidence>
<keyword evidence="3" id="KW-0732">Signal</keyword>
<keyword evidence="2" id="KW-0479">Metal-binding</keyword>
<dbReference type="InterPro" id="IPR050682">
    <property type="entry name" value="ModA/WtpA"/>
</dbReference>
<evidence type="ECO:0000256" key="1">
    <source>
        <dbReference type="ARBA" id="ARBA00009175"/>
    </source>
</evidence>
<comment type="similarity">
    <text evidence="1">Belongs to the bacterial solute-binding protein ModA family.</text>
</comment>
<proteinExistence type="inferred from homology"/>
<keyword evidence="5" id="KW-1185">Reference proteome</keyword>
<gene>
    <name evidence="4" type="primary">modA</name>
    <name evidence="4" type="ORF">SMD27_01045</name>
</gene>
<accession>A0ABU5E789</accession>
<dbReference type="PANTHER" id="PTHR30632">
    <property type="entry name" value="MOLYBDATE-BINDING PERIPLASMIC PROTEIN"/>
    <property type="match status" value="1"/>
</dbReference>
<sequence length="274" mass="29106">MMKPFTRRHLVARIAGILAIAAGLTTGIHVSVRADEPVRLTIFAAASLQNAIDDVNAAFAAKYPAVLKSSYASSSALAKQIEAGAQADIFISADLDWMKYIANRQLVAEGTEHNLLGNRLALVAKADDPVKIKLAPSVDLHQTLGDGRLAMGEVKSVPAGKYGKAALENLGIWDKVQDRVVAAANVRAALKLVSLGEAKMGIVYESDAKLDKSVRVVDTFPENSHPAIIYPAAVTKYAAGRQDGGADLAKAYADFLRSETATKIFAGYGFTPLK</sequence>
<dbReference type="PANTHER" id="PTHR30632:SF17">
    <property type="entry name" value="MOLYBDATE-BINDING PROTEIN MODA"/>
    <property type="match status" value="1"/>
</dbReference>
<dbReference type="RefSeq" id="WP_320506483.1">
    <property type="nucleotide sequence ID" value="NZ_JAXCLW010000001.1"/>
</dbReference>
<protein>
    <submittedName>
        <fullName evidence="4">Molybdate ABC transporter substrate-binding protein</fullName>
    </submittedName>
</protein>
<dbReference type="Pfam" id="PF13531">
    <property type="entry name" value="SBP_bac_11"/>
    <property type="match status" value="1"/>
</dbReference>
<organism evidence="4 5">
    <name type="scientific">Dongia soli</name>
    <dbReference type="NCBI Taxonomy" id="600628"/>
    <lineage>
        <taxon>Bacteria</taxon>
        <taxon>Pseudomonadati</taxon>
        <taxon>Pseudomonadota</taxon>
        <taxon>Alphaproteobacteria</taxon>
        <taxon>Rhodospirillales</taxon>
        <taxon>Dongiaceae</taxon>
        <taxon>Dongia</taxon>
    </lineage>
</organism>
<evidence type="ECO:0000256" key="2">
    <source>
        <dbReference type="ARBA" id="ARBA00022723"/>
    </source>
</evidence>
<dbReference type="PIRSF" id="PIRSF004846">
    <property type="entry name" value="ModA"/>
    <property type="match status" value="1"/>
</dbReference>
<evidence type="ECO:0000256" key="3">
    <source>
        <dbReference type="ARBA" id="ARBA00022729"/>
    </source>
</evidence>
<evidence type="ECO:0000313" key="4">
    <source>
        <dbReference type="EMBL" id="MDY0881418.1"/>
    </source>
</evidence>
<dbReference type="Gene3D" id="3.40.190.10">
    <property type="entry name" value="Periplasmic binding protein-like II"/>
    <property type="match status" value="2"/>
</dbReference>
<name>A0ABU5E789_9PROT</name>